<evidence type="ECO:0000313" key="2">
    <source>
        <dbReference type="Proteomes" id="UP000260970"/>
    </source>
</evidence>
<organism evidence="1 2">
    <name type="scientific">Agathobacter rectalis</name>
    <dbReference type="NCBI Taxonomy" id="39491"/>
    <lineage>
        <taxon>Bacteria</taxon>
        <taxon>Bacillati</taxon>
        <taxon>Bacillota</taxon>
        <taxon>Clostridia</taxon>
        <taxon>Lachnospirales</taxon>
        <taxon>Lachnospiraceae</taxon>
        <taxon>Agathobacter</taxon>
    </lineage>
</organism>
<evidence type="ECO:0000313" key="1">
    <source>
        <dbReference type="EMBL" id="RGN25152.1"/>
    </source>
</evidence>
<name>A0A3E5AQA1_9FIRM</name>
<comment type="caution">
    <text evidence="1">The sequence shown here is derived from an EMBL/GenBank/DDBJ whole genome shotgun (WGS) entry which is preliminary data.</text>
</comment>
<dbReference type="RefSeq" id="WP_117689785.1">
    <property type="nucleotide sequence ID" value="NZ_QSUE01000002.1"/>
</dbReference>
<accession>A0A3E5AQA1</accession>
<dbReference type="AlphaFoldDB" id="A0A3E5AQA1"/>
<protein>
    <submittedName>
        <fullName evidence="1">Uncharacterized protein</fullName>
    </submittedName>
</protein>
<dbReference type="EMBL" id="QSUG01000003">
    <property type="protein sequence ID" value="RGN25152.1"/>
    <property type="molecule type" value="Genomic_DNA"/>
</dbReference>
<proteinExistence type="predicted"/>
<dbReference type="Proteomes" id="UP000260970">
    <property type="component" value="Unassembled WGS sequence"/>
</dbReference>
<reference evidence="1 2" key="1">
    <citation type="submission" date="2018-08" db="EMBL/GenBank/DDBJ databases">
        <title>A genome reference for cultivated species of the human gut microbiota.</title>
        <authorList>
            <person name="Zou Y."/>
            <person name="Xue W."/>
            <person name="Luo G."/>
        </authorList>
    </citation>
    <scope>NUCLEOTIDE SEQUENCE [LARGE SCALE GENOMIC DNA]</scope>
    <source>
        <strain evidence="1 2">OM05-6AA</strain>
    </source>
</reference>
<sequence length="141" mass="16089">MIKKEPVNQEPLTIEELKTMAGLPVWCPEEEAYGIVMCDRIGQWAGIPFLHGVWYSDDDGVGVEFNHNIIGRKLKCFRVEDKKEIAMPPQNKEIDFGGQTLACPNCGQSAIVNPFRKDREIYPYCPWCGQKLKEAEDEQTK</sequence>
<gene>
    <name evidence="1" type="ORF">DXB72_05215</name>
</gene>